<comment type="caution">
    <text evidence="2">The sequence shown here is derived from an EMBL/GenBank/DDBJ whole genome shotgun (WGS) entry which is preliminary data.</text>
</comment>
<evidence type="ECO:0008006" key="4">
    <source>
        <dbReference type="Google" id="ProtNLM"/>
    </source>
</evidence>
<sequence>MNILVGLILIIVGALIVIKSEWLLDNFGRIGFFEQHLGTEGGSRLGYKLVGILTIFIGILIMTGMIGGFLTWLLSPILKFSQVK</sequence>
<dbReference type="Proteomes" id="UP000230869">
    <property type="component" value="Unassembled WGS sequence"/>
</dbReference>
<evidence type="ECO:0000256" key="1">
    <source>
        <dbReference type="SAM" id="Phobius"/>
    </source>
</evidence>
<keyword evidence="1" id="KW-0812">Transmembrane</keyword>
<name>A0A2M6K8F4_9BACT</name>
<evidence type="ECO:0000313" key="3">
    <source>
        <dbReference type="Proteomes" id="UP000230869"/>
    </source>
</evidence>
<accession>A0A2M6K8F4</accession>
<reference evidence="2 3" key="1">
    <citation type="submission" date="2017-09" db="EMBL/GenBank/DDBJ databases">
        <title>Depth-based differentiation of microbial function through sediment-hosted aquifers and enrichment of novel symbionts in the deep terrestrial subsurface.</title>
        <authorList>
            <person name="Probst A.J."/>
            <person name="Ladd B."/>
            <person name="Jarett J.K."/>
            <person name="Geller-Mcgrath D.E."/>
            <person name="Sieber C.M."/>
            <person name="Emerson J.B."/>
            <person name="Anantharaman K."/>
            <person name="Thomas B.C."/>
            <person name="Malmstrom R."/>
            <person name="Stieglmeier M."/>
            <person name="Klingl A."/>
            <person name="Woyke T."/>
            <person name="Ryan C.M."/>
            <person name="Banfield J.F."/>
        </authorList>
    </citation>
    <scope>NUCLEOTIDE SEQUENCE [LARGE SCALE GENOMIC DNA]</scope>
    <source>
        <strain evidence="2">CG11_big_fil_rev_8_21_14_0_20_39_10</strain>
    </source>
</reference>
<organism evidence="2 3">
    <name type="scientific">Candidatus Falkowbacteria bacterium CG11_big_fil_rev_8_21_14_0_20_39_10</name>
    <dbReference type="NCBI Taxonomy" id="1974570"/>
    <lineage>
        <taxon>Bacteria</taxon>
        <taxon>Candidatus Falkowiibacteriota</taxon>
    </lineage>
</organism>
<evidence type="ECO:0000313" key="2">
    <source>
        <dbReference type="EMBL" id="PIR13114.1"/>
    </source>
</evidence>
<protein>
    <recommendedName>
        <fullName evidence="4">DUF3784 domain-containing protein</fullName>
    </recommendedName>
</protein>
<feature type="transmembrane region" description="Helical" evidence="1">
    <location>
        <begin position="49"/>
        <end position="74"/>
    </location>
</feature>
<dbReference type="EMBL" id="PCWW01000056">
    <property type="protein sequence ID" value="PIR13114.1"/>
    <property type="molecule type" value="Genomic_DNA"/>
</dbReference>
<keyword evidence="1" id="KW-0472">Membrane</keyword>
<dbReference type="AlphaFoldDB" id="A0A2M6K8F4"/>
<gene>
    <name evidence="2" type="ORF">COV49_03240</name>
</gene>
<proteinExistence type="predicted"/>
<keyword evidence="1" id="KW-1133">Transmembrane helix</keyword>